<organism evidence="1 2">
    <name type="scientific">Anas platyrhynchos platyrhynchos</name>
    <name type="common">Northern mallard</name>
    <dbReference type="NCBI Taxonomy" id="8840"/>
    <lineage>
        <taxon>Eukaryota</taxon>
        <taxon>Metazoa</taxon>
        <taxon>Chordata</taxon>
        <taxon>Craniata</taxon>
        <taxon>Vertebrata</taxon>
        <taxon>Euteleostomi</taxon>
        <taxon>Archelosauria</taxon>
        <taxon>Archosauria</taxon>
        <taxon>Dinosauria</taxon>
        <taxon>Saurischia</taxon>
        <taxon>Theropoda</taxon>
        <taxon>Coelurosauria</taxon>
        <taxon>Aves</taxon>
        <taxon>Neognathae</taxon>
        <taxon>Galloanserae</taxon>
        <taxon>Anseriformes</taxon>
        <taxon>Anatidae</taxon>
        <taxon>Anatinae</taxon>
        <taxon>Anas</taxon>
    </lineage>
</organism>
<evidence type="ECO:0000313" key="1">
    <source>
        <dbReference type="Ensembl" id="ENSAPLP00000022672.1"/>
    </source>
</evidence>
<reference evidence="1" key="2">
    <citation type="submission" date="2025-08" db="UniProtKB">
        <authorList>
            <consortium name="Ensembl"/>
        </authorList>
    </citation>
    <scope>IDENTIFICATION</scope>
</reference>
<dbReference type="Proteomes" id="UP000016666">
    <property type="component" value="Unassembled WGS sequence"/>
</dbReference>
<reference evidence="1" key="3">
    <citation type="submission" date="2025-09" db="UniProtKB">
        <authorList>
            <consortium name="Ensembl"/>
        </authorList>
    </citation>
    <scope>IDENTIFICATION</scope>
</reference>
<name>A0A493T9X4_ANAPP</name>
<sequence length="98" mass="10248">WDPSPTAHPGGFFGASCAPHLVAGAWVAEDPLGAYRTVCGVNGPLVVLDNVKVRAPSSVPAQSVPRVAEPRWLWGRPVRDLAAELHPSNAAQTFAAPS</sequence>
<dbReference type="AlphaFoldDB" id="A0A493T9X4"/>
<accession>A0A493T9X4</accession>
<protein>
    <submittedName>
        <fullName evidence="1">Uncharacterized protein</fullName>
    </submittedName>
</protein>
<evidence type="ECO:0000313" key="2">
    <source>
        <dbReference type="Proteomes" id="UP000016666"/>
    </source>
</evidence>
<reference evidence="2" key="1">
    <citation type="submission" date="2017-10" db="EMBL/GenBank/DDBJ databases">
        <title>A new Pekin duck reference genome.</title>
        <authorList>
            <person name="Hou Z.-C."/>
            <person name="Zhou Z.-K."/>
            <person name="Zhu F."/>
            <person name="Hou S.-S."/>
        </authorList>
    </citation>
    <scope>NUCLEOTIDE SEQUENCE [LARGE SCALE GENOMIC DNA]</scope>
</reference>
<dbReference type="Ensembl" id="ENSAPLT00000034992.1">
    <property type="protein sequence ID" value="ENSAPLP00000022672.1"/>
    <property type="gene ID" value="ENSAPLG00000028963.1"/>
</dbReference>
<keyword evidence="2" id="KW-1185">Reference proteome</keyword>
<proteinExistence type="predicted"/>